<protein>
    <submittedName>
        <fullName evidence="2">Uncharacterized protein</fullName>
    </submittedName>
</protein>
<feature type="compositionally biased region" description="Low complexity" evidence="1">
    <location>
        <begin position="389"/>
        <end position="408"/>
    </location>
</feature>
<reference evidence="3" key="1">
    <citation type="journal article" date="2018" name="Nat. Microbiol.">
        <title>Leveraging single-cell genomics to expand the fungal tree of life.</title>
        <authorList>
            <person name="Ahrendt S.R."/>
            <person name="Quandt C.A."/>
            <person name="Ciobanu D."/>
            <person name="Clum A."/>
            <person name="Salamov A."/>
            <person name="Andreopoulos B."/>
            <person name="Cheng J.F."/>
            <person name="Woyke T."/>
            <person name="Pelin A."/>
            <person name="Henrissat B."/>
            <person name="Reynolds N.K."/>
            <person name="Benny G.L."/>
            <person name="Smith M.E."/>
            <person name="James T.Y."/>
            <person name="Grigoriev I.V."/>
        </authorList>
    </citation>
    <scope>NUCLEOTIDE SEQUENCE [LARGE SCALE GENOMIC DNA]</scope>
    <source>
        <strain evidence="3">RSA 1356</strain>
    </source>
</reference>
<feature type="region of interest" description="Disordered" evidence="1">
    <location>
        <begin position="223"/>
        <end position="245"/>
    </location>
</feature>
<feature type="compositionally biased region" description="Low complexity" evidence="1">
    <location>
        <begin position="430"/>
        <end position="441"/>
    </location>
</feature>
<sequence length="566" mass="60330">MAKLLRRAKAATSRRKSAAHPVYLLETVDFDHGFDSNGGGATTAFMLEAARMDNTPAMERETPTASHALAMVSRASESSVDGGREHQALSAAPENTAIVNTHEPLSDQALSGTETIIREADLENAGNTSGDSGPTMTSEEVIACADDSPALDAQEQPSILATTETTDDTSATAVAAACDSAMEDNPTHTVPAARSSVEQVATPSANQSPSIAEILQDATVPQLPSHDHSLTEDESVPSSRHRRHRSLGSRAWLGLRHQLMRALPHLSRPSSEEDQHQYRYHHTLGRQGHHSEMDGEPDNHLFAGGARVARRERSHTMPSAPMRRQPERHMLERMRSRDDGDITQNAATAPPPYIQGALYAYAWMPTRTSVSVSARVTPCPSGSATPRRSTSPAYTASGSASPTASPPAGRRTSGDRSMHVAAAESREASSRTSQSSSVSTSTFTPPALTITTQEEETAHASSISIHVEPPTPFPGVQDTRALPPSLTQTRTPFRRQTVSSPVRPSPLLVAHVGSLIEPVAAAMSPSALVVPTSREDGTTRRRGNRARSASAASATHQPEPGILRAH</sequence>
<keyword evidence="3" id="KW-1185">Reference proteome</keyword>
<evidence type="ECO:0000256" key="1">
    <source>
        <dbReference type="SAM" id="MobiDB-lite"/>
    </source>
</evidence>
<feature type="non-terminal residue" evidence="2">
    <location>
        <position position="566"/>
    </location>
</feature>
<evidence type="ECO:0000313" key="2">
    <source>
        <dbReference type="EMBL" id="RKP06025.1"/>
    </source>
</evidence>
<feature type="region of interest" description="Disordered" evidence="1">
    <location>
        <begin position="309"/>
        <end position="329"/>
    </location>
</feature>
<dbReference type="EMBL" id="KZ992971">
    <property type="protein sequence ID" value="RKP06025.1"/>
    <property type="molecule type" value="Genomic_DNA"/>
</dbReference>
<organism evidence="2 3">
    <name type="scientific">Thamnocephalis sphaerospora</name>
    <dbReference type="NCBI Taxonomy" id="78915"/>
    <lineage>
        <taxon>Eukaryota</taxon>
        <taxon>Fungi</taxon>
        <taxon>Fungi incertae sedis</taxon>
        <taxon>Zoopagomycota</taxon>
        <taxon>Zoopagomycotina</taxon>
        <taxon>Zoopagomycetes</taxon>
        <taxon>Zoopagales</taxon>
        <taxon>Sigmoideomycetaceae</taxon>
        <taxon>Thamnocephalis</taxon>
    </lineage>
</organism>
<proteinExistence type="predicted"/>
<feature type="region of interest" description="Disordered" evidence="1">
    <location>
        <begin position="73"/>
        <end position="108"/>
    </location>
</feature>
<gene>
    <name evidence="2" type="ORF">THASP1DRAFT_32145</name>
</gene>
<dbReference type="Proteomes" id="UP000271241">
    <property type="component" value="Unassembled WGS sequence"/>
</dbReference>
<dbReference type="AlphaFoldDB" id="A0A4P9XJV0"/>
<feature type="region of interest" description="Disordered" evidence="1">
    <location>
        <begin position="182"/>
        <end position="208"/>
    </location>
</feature>
<feature type="compositionally biased region" description="Polar residues" evidence="1">
    <location>
        <begin position="485"/>
        <end position="501"/>
    </location>
</feature>
<feature type="compositionally biased region" description="Polar residues" evidence="1">
    <location>
        <begin position="374"/>
        <end position="388"/>
    </location>
</feature>
<name>A0A4P9XJV0_9FUNG</name>
<feature type="compositionally biased region" description="Low complexity" evidence="1">
    <location>
        <begin position="546"/>
        <end position="555"/>
    </location>
</feature>
<feature type="region of interest" description="Disordered" evidence="1">
    <location>
        <begin position="374"/>
        <end position="501"/>
    </location>
</feature>
<feature type="compositionally biased region" description="Polar residues" evidence="1">
    <location>
        <begin position="196"/>
        <end position="208"/>
    </location>
</feature>
<evidence type="ECO:0000313" key="3">
    <source>
        <dbReference type="Proteomes" id="UP000271241"/>
    </source>
</evidence>
<dbReference type="OrthoDB" id="5598024at2759"/>
<feature type="compositionally biased region" description="Basic and acidic residues" evidence="1">
    <location>
        <begin position="412"/>
        <end position="429"/>
    </location>
</feature>
<accession>A0A4P9XJV0</accession>
<feature type="region of interest" description="Disordered" evidence="1">
    <location>
        <begin position="522"/>
        <end position="566"/>
    </location>
</feature>